<dbReference type="EMBL" id="JAFMYU010000008">
    <property type="protein sequence ID" value="MBO0931771.1"/>
    <property type="molecule type" value="Genomic_DNA"/>
</dbReference>
<dbReference type="Pfam" id="PF06580">
    <property type="entry name" value="His_kinase"/>
    <property type="match status" value="1"/>
</dbReference>
<dbReference type="Proteomes" id="UP000664795">
    <property type="component" value="Unassembled WGS sequence"/>
</dbReference>
<keyword evidence="4" id="KW-0808">Transferase</keyword>
<protein>
    <submittedName>
        <fullName evidence="4">Histidine kinase</fullName>
    </submittedName>
</protein>
<dbReference type="PANTHER" id="PTHR34220:SF7">
    <property type="entry name" value="SENSOR HISTIDINE KINASE YPDA"/>
    <property type="match status" value="1"/>
</dbReference>
<keyword evidence="4" id="KW-0418">Kinase</keyword>
<dbReference type="InterPro" id="IPR050640">
    <property type="entry name" value="Bact_2-comp_sensor_kinase"/>
</dbReference>
<feature type="transmembrane region" description="Helical" evidence="2">
    <location>
        <begin position="7"/>
        <end position="26"/>
    </location>
</feature>
<evidence type="ECO:0000313" key="4">
    <source>
        <dbReference type="EMBL" id="MBO0931771.1"/>
    </source>
</evidence>
<keyword evidence="2" id="KW-0812">Transmembrane</keyword>
<organism evidence="4 5">
    <name type="scientific">Fibrella aquatilis</name>
    <dbReference type="NCBI Taxonomy" id="2817059"/>
    <lineage>
        <taxon>Bacteria</taxon>
        <taxon>Pseudomonadati</taxon>
        <taxon>Bacteroidota</taxon>
        <taxon>Cytophagia</taxon>
        <taxon>Cytophagales</taxon>
        <taxon>Spirosomataceae</taxon>
        <taxon>Fibrella</taxon>
    </lineage>
</organism>
<comment type="caution">
    <text evidence="4">The sequence shown here is derived from an EMBL/GenBank/DDBJ whole genome shotgun (WGS) entry which is preliminary data.</text>
</comment>
<sequence length="379" mass="41727">MSRTVALVFMHLLGCVIFLALPYLFVDDGLAKLRELSTNPHEQRNLASYLFTIAFFYTNYFVLIPRLFFGRKFLLYGICVLGCFIVINQLVVAINARANGPGRPGLGQAPPPPPAGAYSPPPRNTLPPGGPPPDGPPPNTPPRPRSGASDQPGLPPEISQTFFLFLAGLLLSLAIRINNRWRETERERLNAELSYLKAQINPHFLFNTLNSIYSLAIIESPGTASAIVQLSSFLRYVIAEAHKDRVALSHELAYISQYIALQKLRLADTIPVQYSTRGDANGLQIAPLILISFIENAFKYGASPEDPSPIAIAIDITAQGLHCRVFNKKVQLFTPATVANGIGLTNTKNRLNLLYPSRHQLIINDEPTSYTVDLILTLS</sequence>
<dbReference type="InterPro" id="IPR010559">
    <property type="entry name" value="Sig_transdc_His_kin_internal"/>
</dbReference>
<feature type="transmembrane region" description="Helical" evidence="2">
    <location>
        <begin position="73"/>
        <end position="94"/>
    </location>
</feature>
<dbReference type="GO" id="GO:0016020">
    <property type="term" value="C:membrane"/>
    <property type="evidence" value="ECO:0007669"/>
    <property type="project" value="InterPro"/>
</dbReference>
<feature type="transmembrane region" description="Helical" evidence="2">
    <location>
        <begin position="158"/>
        <end position="178"/>
    </location>
</feature>
<keyword evidence="5" id="KW-1185">Reference proteome</keyword>
<name>A0A939G4K0_9BACT</name>
<dbReference type="AlphaFoldDB" id="A0A939G4K0"/>
<keyword evidence="2" id="KW-0472">Membrane</keyword>
<feature type="transmembrane region" description="Helical" evidence="2">
    <location>
        <begin position="46"/>
        <end position="64"/>
    </location>
</feature>
<evidence type="ECO:0000256" key="2">
    <source>
        <dbReference type="SAM" id="Phobius"/>
    </source>
</evidence>
<dbReference type="RefSeq" id="WP_207335733.1">
    <property type="nucleotide sequence ID" value="NZ_JAFMYU010000008.1"/>
</dbReference>
<keyword evidence="2" id="KW-1133">Transmembrane helix</keyword>
<feature type="compositionally biased region" description="Pro residues" evidence="1">
    <location>
        <begin position="109"/>
        <end position="144"/>
    </location>
</feature>
<dbReference type="PANTHER" id="PTHR34220">
    <property type="entry name" value="SENSOR HISTIDINE KINASE YPDA"/>
    <property type="match status" value="1"/>
</dbReference>
<evidence type="ECO:0000256" key="1">
    <source>
        <dbReference type="SAM" id="MobiDB-lite"/>
    </source>
</evidence>
<dbReference type="GO" id="GO:0000155">
    <property type="term" value="F:phosphorelay sensor kinase activity"/>
    <property type="evidence" value="ECO:0007669"/>
    <property type="project" value="InterPro"/>
</dbReference>
<accession>A0A939G4K0</accession>
<reference evidence="4 5" key="1">
    <citation type="submission" date="2021-03" db="EMBL/GenBank/DDBJ databases">
        <title>Fibrella sp. HMF5036 genome sequencing and assembly.</title>
        <authorList>
            <person name="Kang H."/>
            <person name="Kim H."/>
            <person name="Bae S."/>
            <person name="Joh K."/>
        </authorList>
    </citation>
    <scope>NUCLEOTIDE SEQUENCE [LARGE SCALE GENOMIC DNA]</scope>
    <source>
        <strain evidence="4 5">HMF5036</strain>
    </source>
</reference>
<proteinExistence type="predicted"/>
<gene>
    <name evidence="4" type="ORF">J2I48_12245</name>
</gene>
<feature type="region of interest" description="Disordered" evidence="1">
    <location>
        <begin position="103"/>
        <end position="152"/>
    </location>
</feature>
<evidence type="ECO:0000259" key="3">
    <source>
        <dbReference type="Pfam" id="PF06580"/>
    </source>
</evidence>
<evidence type="ECO:0000313" key="5">
    <source>
        <dbReference type="Proteomes" id="UP000664795"/>
    </source>
</evidence>
<feature type="domain" description="Signal transduction histidine kinase internal region" evidence="3">
    <location>
        <begin position="191"/>
        <end position="269"/>
    </location>
</feature>